<evidence type="ECO:0000256" key="1">
    <source>
        <dbReference type="ARBA" id="ARBA00004286"/>
    </source>
</evidence>
<dbReference type="PANTHER" id="PTHR14418">
    <property type="entry name" value="CONDENSIN COMPLEX SUBUNIT 3-RELATED"/>
    <property type="match status" value="1"/>
</dbReference>
<gene>
    <name evidence="11" type="primary">LOC115886220</name>
</gene>
<dbReference type="InterPro" id="IPR025977">
    <property type="entry name" value="Cnd3_C"/>
</dbReference>
<feature type="compositionally biased region" description="Basic and acidic residues" evidence="8">
    <location>
        <begin position="1009"/>
        <end position="1019"/>
    </location>
</feature>
<dbReference type="GO" id="GO:0000796">
    <property type="term" value="C:condensin complex"/>
    <property type="evidence" value="ECO:0007669"/>
    <property type="project" value="InterPro"/>
</dbReference>
<dbReference type="GO" id="GO:0005737">
    <property type="term" value="C:cytoplasm"/>
    <property type="evidence" value="ECO:0007669"/>
    <property type="project" value="TreeGrafter"/>
</dbReference>
<protein>
    <submittedName>
        <fullName evidence="11">Condensin complex subunit 3 isoform X1</fullName>
    </submittedName>
</protein>
<evidence type="ECO:0000256" key="8">
    <source>
        <dbReference type="SAM" id="MobiDB-lite"/>
    </source>
</evidence>
<dbReference type="RefSeq" id="XP_030761165.1">
    <property type="nucleotide sequence ID" value="XM_030905305.1"/>
</dbReference>
<dbReference type="GO" id="GO:0051301">
    <property type="term" value="P:cell division"/>
    <property type="evidence" value="ECO:0007669"/>
    <property type="project" value="UniProtKB-KW"/>
</dbReference>
<comment type="subcellular location">
    <subcellularLocation>
        <location evidence="1">Chromosome</location>
    </subcellularLocation>
</comment>
<dbReference type="Pfam" id="PF12719">
    <property type="entry name" value="Cnd3"/>
    <property type="match status" value="1"/>
</dbReference>
<dbReference type="OrthoDB" id="27187at2759"/>
<evidence type="ECO:0000256" key="2">
    <source>
        <dbReference type="ARBA" id="ARBA00006533"/>
    </source>
</evidence>
<accession>A0A6J2YE56</accession>
<dbReference type="Proteomes" id="UP000504635">
    <property type="component" value="Unplaced"/>
</dbReference>
<evidence type="ECO:0000256" key="5">
    <source>
        <dbReference type="ARBA" id="ARBA00022776"/>
    </source>
</evidence>
<keyword evidence="7" id="KW-0131">Cell cycle</keyword>
<keyword evidence="3" id="KW-0158">Chromosome</keyword>
<evidence type="ECO:0000256" key="4">
    <source>
        <dbReference type="ARBA" id="ARBA00022618"/>
    </source>
</evidence>
<dbReference type="SUPFAM" id="SSF48371">
    <property type="entry name" value="ARM repeat"/>
    <property type="match status" value="1"/>
</dbReference>
<proteinExistence type="inferred from homology"/>
<evidence type="ECO:0000256" key="6">
    <source>
        <dbReference type="ARBA" id="ARBA00023067"/>
    </source>
</evidence>
<feature type="compositionally biased region" description="Polar residues" evidence="8">
    <location>
        <begin position="1030"/>
        <end position="1064"/>
    </location>
</feature>
<sequence>MMKNKIRDILSNVQEGPVNHQKYIRLLKGIYETADFNEFLEYILNCIQYVLQKDHKSPTVRSFLDFIAKFIGHISKSPSKNNEDFEFETPTDPFLSRTIEVVLDYHKIENQDCRYNTCCFISTLLQNMDKTTNLDDELCDLIESAMLENTKDPKPIIRLQALIALVRLQDPMNPECPVIQSFMSCLKDPSHIVRREAVKRIAPNAVTIPKLKDRTRDVNANVRCAAFIHCGDLGLPLFRIIQRQHILWSGFNEQNSVVMKVFLNYFLPKWLSSVKGDYMTFFNAIRLDSDETDVSETRQLSKNLIEVFAKTEPINNLIGVLPLNDKKLLPVEKVECELVHYWDVLTNYLRKVDDLEEFLEDIIPELTAFCNYIEDLVKIKTSKGMNDTEYMNFESMLYYLLDMAEHFDLSDEVGRRTLDILTRKLLSDHWLQKSLLTKIIQIRRKMCSDVNAFAKDISNVISEKRNPIVEAPKKEDNSKQLWISKLKVELLCLKSDLDTAVSDSDFQKAAMLKDKITELNKKLESLNSENSTDVIRSNEPRTDQKTVTWCLDLLVCLLGQGSFTNLPPPLITLREDFVKPLIAHTDLEIQWRAFRCLASFCIFDEDLTKEHIKSILAPIISYQVTPNYIKENVVSSIQAISDLLRTYGPKIFDFDVEQSNSTRRRLYDQESEDVQDATNQISLDILLNFILDMLDDEMEELRDAAVMAYSKLILNGFYVTPTVMTRLILKWYNPATGVSKAAPEGDRKTINIKSERILQQKLGTIISVFVERIKEARGIIAKCIVPVITTIASAPKSSPLVEVDIDNVVRFLATITQDGSDSVNLVHKELVPIILNHINLNPDEVAVPYLSRLLCNLSIDSADMVVVRELIDQADLLHKKEDLDKTSKNNIYKFINKLRGITTTNTTLATVSEETSIDSNVLHNITYAESQPRGITTTNTTLATISEETPTEFNELNDITCAEKQPSFRNEMVIPLVDCIIYDSNIISNDLPTVSKSTELSSNKRKSKSTRELETRHDSSSSSSPVLREPTNQGVDSEKSPTITSKSSNKSPTVSKSTELSSNKGKQRKNTRALETRNDSSISSSPDLREPTNQGIDSPTITNKSSNESSTVNKTTKLTTSKRRREITKKGDLISDSTSSSSQEEGKAKNQHVDLSSNKLPTTNHSKSSESSTVTKPTEVTSNKRRRKINKAVDMIYYSSSSRSQEMGKAKNQEVDLSSNELPTTNHSNSSESSTVTKPTQVTTNKRRRKINKAFDMIYDSSSSSSPVLRKAKNKRVDSSSDESYPITRNSSKESLTTIKLTTNKRNPNFSKAVDMINKSSSSIFPVPRKAKNQRVTNGGVFRTNRAQNGNESSSENSNILLSKQNGLQRKKKIDLRTKKAVTVNSTKFEKTPQVKRKKNRERTVVEDVDVESFSDSSDQTLHTIIEASEPEMSLLEDSQQSVRRSSRRIKVITTLSDSESPPRVRKSLRKT</sequence>
<feature type="domain" description="Nuclear condensin complex subunit 3 C-terminal" evidence="9">
    <location>
        <begin position="550"/>
        <end position="859"/>
    </location>
</feature>
<dbReference type="GeneID" id="115886220"/>
<feature type="region of interest" description="Disordered" evidence="8">
    <location>
        <begin position="996"/>
        <end position="1292"/>
    </location>
</feature>
<keyword evidence="6" id="KW-0226">DNA condensation</keyword>
<dbReference type="Gene3D" id="1.25.10.10">
    <property type="entry name" value="Leucine-rich Repeat Variant"/>
    <property type="match status" value="1"/>
</dbReference>
<evidence type="ECO:0000313" key="11">
    <source>
        <dbReference type="RefSeq" id="XP_030761165.1"/>
    </source>
</evidence>
<feature type="region of interest" description="Disordered" evidence="8">
    <location>
        <begin position="1428"/>
        <end position="1472"/>
    </location>
</feature>
<name>A0A6J2YE56_SITOR</name>
<evidence type="ECO:0000313" key="10">
    <source>
        <dbReference type="Proteomes" id="UP000504635"/>
    </source>
</evidence>
<dbReference type="InterPro" id="IPR011989">
    <property type="entry name" value="ARM-like"/>
</dbReference>
<keyword evidence="4" id="KW-0132">Cell division</keyword>
<organism evidence="10 11">
    <name type="scientific">Sitophilus oryzae</name>
    <name type="common">Rice weevil</name>
    <name type="synonym">Curculio oryzae</name>
    <dbReference type="NCBI Taxonomy" id="7048"/>
    <lineage>
        <taxon>Eukaryota</taxon>
        <taxon>Metazoa</taxon>
        <taxon>Ecdysozoa</taxon>
        <taxon>Arthropoda</taxon>
        <taxon>Hexapoda</taxon>
        <taxon>Insecta</taxon>
        <taxon>Pterygota</taxon>
        <taxon>Neoptera</taxon>
        <taxon>Endopterygota</taxon>
        <taxon>Coleoptera</taxon>
        <taxon>Polyphaga</taxon>
        <taxon>Cucujiformia</taxon>
        <taxon>Curculionidae</taxon>
        <taxon>Dryophthorinae</taxon>
        <taxon>Sitophilus</taxon>
    </lineage>
</organism>
<feature type="compositionally biased region" description="Low complexity" evidence="8">
    <location>
        <begin position="1224"/>
        <end position="1237"/>
    </location>
</feature>
<feature type="compositionally biased region" description="Polar residues" evidence="8">
    <location>
        <begin position="1153"/>
        <end position="1181"/>
    </location>
</feature>
<dbReference type="InterPro" id="IPR027165">
    <property type="entry name" value="CND3"/>
</dbReference>
<dbReference type="InParanoid" id="A0A6J2YE56"/>
<dbReference type="FunCoup" id="A0A6J2YE56">
    <property type="interactions" value="580"/>
</dbReference>
<evidence type="ECO:0000256" key="3">
    <source>
        <dbReference type="ARBA" id="ARBA00022454"/>
    </source>
</evidence>
<dbReference type="KEGG" id="soy:115886220"/>
<dbReference type="Gene3D" id="4.10.860.10">
    <property type="entry name" value="UVR domain"/>
    <property type="match status" value="1"/>
</dbReference>
<dbReference type="InterPro" id="IPR016024">
    <property type="entry name" value="ARM-type_fold"/>
</dbReference>
<evidence type="ECO:0000259" key="9">
    <source>
        <dbReference type="Pfam" id="PF12719"/>
    </source>
</evidence>
<keyword evidence="5" id="KW-0498">Mitosis</keyword>
<evidence type="ECO:0000256" key="7">
    <source>
        <dbReference type="ARBA" id="ARBA00023306"/>
    </source>
</evidence>
<keyword evidence="10" id="KW-1185">Reference proteome</keyword>
<dbReference type="PANTHER" id="PTHR14418:SF5">
    <property type="entry name" value="CONDENSIN COMPLEX SUBUNIT 3"/>
    <property type="match status" value="1"/>
</dbReference>
<dbReference type="GO" id="GO:0007076">
    <property type="term" value="P:mitotic chromosome condensation"/>
    <property type="evidence" value="ECO:0007669"/>
    <property type="project" value="InterPro"/>
</dbReference>
<reference evidence="11" key="1">
    <citation type="submission" date="2025-08" db="UniProtKB">
        <authorList>
            <consortium name="RefSeq"/>
        </authorList>
    </citation>
    <scope>IDENTIFICATION</scope>
</reference>
<dbReference type="GO" id="GO:0000793">
    <property type="term" value="C:condensed chromosome"/>
    <property type="evidence" value="ECO:0007669"/>
    <property type="project" value="TreeGrafter"/>
</dbReference>
<comment type="similarity">
    <text evidence="2">Belongs to the CND3 (condensin subunit 3) family.</text>
</comment>
<feature type="compositionally biased region" description="Polar residues" evidence="8">
    <location>
        <begin position="1079"/>
        <end position="1113"/>
    </location>
</feature>
<dbReference type="CTD" id="36440"/>